<organism evidence="3 4">
    <name type="scientific">Ascobolus immersus RN42</name>
    <dbReference type="NCBI Taxonomy" id="1160509"/>
    <lineage>
        <taxon>Eukaryota</taxon>
        <taxon>Fungi</taxon>
        <taxon>Dikarya</taxon>
        <taxon>Ascomycota</taxon>
        <taxon>Pezizomycotina</taxon>
        <taxon>Pezizomycetes</taxon>
        <taxon>Pezizales</taxon>
        <taxon>Ascobolaceae</taxon>
        <taxon>Ascobolus</taxon>
    </lineage>
</organism>
<dbReference type="OrthoDB" id="3045089at2759"/>
<proteinExistence type="predicted"/>
<name>A0A3N4I8N7_ASCIM</name>
<dbReference type="InterPro" id="IPR054464">
    <property type="entry name" value="ULD_fung"/>
</dbReference>
<evidence type="ECO:0000313" key="4">
    <source>
        <dbReference type="Proteomes" id="UP000275078"/>
    </source>
</evidence>
<feature type="compositionally biased region" description="Basic and acidic residues" evidence="1">
    <location>
        <begin position="756"/>
        <end position="771"/>
    </location>
</feature>
<reference evidence="3 4" key="1">
    <citation type="journal article" date="2018" name="Nat. Ecol. Evol.">
        <title>Pezizomycetes genomes reveal the molecular basis of ectomycorrhizal truffle lifestyle.</title>
        <authorList>
            <person name="Murat C."/>
            <person name="Payen T."/>
            <person name="Noel B."/>
            <person name="Kuo A."/>
            <person name="Morin E."/>
            <person name="Chen J."/>
            <person name="Kohler A."/>
            <person name="Krizsan K."/>
            <person name="Balestrini R."/>
            <person name="Da Silva C."/>
            <person name="Montanini B."/>
            <person name="Hainaut M."/>
            <person name="Levati E."/>
            <person name="Barry K.W."/>
            <person name="Belfiori B."/>
            <person name="Cichocki N."/>
            <person name="Clum A."/>
            <person name="Dockter R.B."/>
            <person name="Fauchery L."/>
            <person name="Guy J."/>
            <person name="Iotti M."/>
            <person name="Le Tacon F."/>
            <person name="Lindquist E.A."/>
            <person name="Lipzen A."/>
            <person name="Malagnac F."/>
            <person name="Mello A."/>
            <person name="Molinier V."/>
            <person name="Miyauchi S."/>
            <person name="Poulain J."/>
            <person name="Riccioni C."/>
            <person name="Rubini A."/>
            <person name="Sitrit Y."/>
            <person name="Splivallo R."/>
            <person name="Traeger S."/>
            <person name="Wang M."/>
            <person name="Zifcakova L."/>
            <person name="Wipf D."/>
            <person name="Zambonelli A."/>
            <person name="Paolocci F."/>
            <person name="Nowrousian M."/>
            <person name="Ottonello S."/>
            <person name="Baldrian P."/>
            <person name="Spatafora J.W."/>
            <person name="Henrissat B."/>
            <person name="Nagy L.G."/>
            <person name="Aury J.M."/>
            <person name="Wincker P."/>
            <person name="Grigoriev I.V."/>
            <person name="Bonfante P."/>
            <person name="Martin F.M."/>
        </authorList>
    </citation>
    <scope>NUCLEOTIDE SEQUENCE [LARGE SCALE GENOMIC DNA]</scope>
    <source>
        <strain evidence="3 4">RN42</strain>
    </source>
</reference>
<feature type="domain" description="Ubiquitin-like" evidence="2">
    <location>
        <begin position="289"/>
        <end position="371"/>
    </location>
</feature>
<evidence type="ECO:0000259" key="2">
    <source>
        <dbReference type="Pfam" id="PF22893"/>
    </source>
</evidence>
<feature type="region of interest" description="Disordered" evidence="1">
    <location>
        <begin position="712"/>
        <end position="824"/>
    </location>
</feature>
<gene>
    <name evidence="3" type="ORF">BJ508DRAFT_415356</name>
</gene>
<sequence length="942" mass="104984">MSGPLIGDFIALGKAVQETVRKFREGKASVDRFHRLDDGLARLERSLISCRDSNNGIDLSSHGRVVRNGVTDMNSALESCECAIGRFRKEMQEYRTIVFAKEKKGLKKVKDMFASSGKWINFGRDLRSALARFEQELQLNMVSYELISKRVDRLVTAKRWRRDTVQLDGVSNKLAKFSIDIGKLMNMMEALVAEQQRMGRMLKRSSMETGVVYVTLTNEEASEEEQEFARMLNALASEGMKAFRKNSDAVLIPLLAMLVVVVRYLKLCLRVIPHEIGYPWDNDSGYSMSITILDPLGGTIPVPQELCDSLLRLHGTIEVYFRGKKGYGKVKRGEYCLARTDNLEGCKRILTETDLILARRPGSRLLMYMKVEAGKRKASTIQSVLAEDIQICPQCETINYIITPTRDLMNCVGCRSEVRIFEEFPDPGECLDSQLSEASLALVSERFDEHAINCKACCEPLHAYFKKTPLCAIGQKICEPIRVSYEAKRKAVLPFGSSPTSSTQIDLSGRKGPASELLFLLGGTVDLAPGHLFRKDASLRTVDSEERGFLRVFTTVSRLEPPSRHMDPAIGWNIMTAGIATKASNPKTEVAYTPTNGTEIPRQKHKTSRFNWEFKSPDDLTGFSGLRRSASSRRSSRSSSRYHTPRSIESRASNYSLKYGRLCSPANTIVSDFSSPSSLQRMEMDMDMDFGGTPLSCAPRFSFLETYAASSGSKLGHHKSSVSPPSRASSPFRISPPSKERRPKSPPQRSPLSHGSDSRPARVKPATDPKRTHSIPPIQPLASVLLGRSQPPKPSTTPKVEVPSASTTKPAKWKATTREAPTPSDPFDFFALKTKLTTLVTSSTSDPDANPLFRLNVHNVPPSQEDIPRQIHPPIKAIRKTSGPDYAYDSEWDRIVYRQKDGERDVMPAPSFSPDPWGGFVGFSEEGQVLEFEVVEKGFATF</sequence>
<dbReference type="Proteomes" id="UP000275078">
    <property type="component" value="Unassembled WGS sequence"/>
</dbReference>
<dbReference type="EMBL" id="ML119687">
    <property type="protein sequence ID" value="RPA80551.1"/>
    <property type="molecule type" value="Genomic_DNA"/>
</dbReference>
<dbReference type="STRING" id="1160509.A0A3N4I8N7"/>
<accession>A0A3N4I8N7</accession>
<feature type="region of interest" description="Disordered" evidence="1">
    <location>
        <begin position="623"/>
        <end position="647"/>
    </location>
</feature>
<keyword evidence="4" id="KW-1185">Reference proteome</keyword>
<evidence type="ECO:0000256" key="1">
    <source>
        <dbReference type="SAM" id="MobiDB-lite"/>
    </source>
</evidence>
<dbReference type="AlphaFoldDB" id="A0A3N4I8N7"/>
<protein>
    <recommendedName>
        <fullName evidence="2">Ubiquitin-like domain-containing protein</fullName>
    </recommendedName>
</protein>
<feature type="compositionally biased region" description="Low complexity" evidence="1">
    <location>
        <begin position="721"/>
        <end position="737"/>
    </location>
</feature>
<dbReference type="Pfam" id="PF22893">
    <property type="entry name" value="ULD_2"/>
    <property type="match status" value="1"/>
</dbReference>
<evidence type="ECO:0000313" key="3">
    <source>
        <dbReference type="EMBL" id="RPA80551.1"/>
    </source>
</evidence>